<protein>
    <submittedName>
        <fullName evidence="1">Uncharacterized protein</fullName>
    </submittedName>
</protein>
<dbReference type="AlphaFoldDB" id="A0A173XLK5"/>
<dbReference type="GeneID" id="79804649"/>
<gene>
    <name evidence="2" type="ORF">DXB81_00390</name>
    <name evidence="1" type="ORF">ERS852394_00417</name>
</gene>
<dbReference type="Proteomes" id="UP000095409">
    <property type="component" value="Unassembled WGS sequence"/>
</dbReference>
<sequence>MSLFNKIKSVFNSSSDDVPDAQTIYFKNGEMYKVYPTDKESWYDARYLVSDGVKYDLENLDDLKRIPVPKFPPHQNIMEGYGVTGNLDYVLRMKAGNFYNRKDKIMCSACLWKCTELMLAHPLSWEESHFYRIVQWHVEMGMFDEADKAEKYIYSVLDHDANYQQLINHIKDNPEYIKQQETFHKKNLMRKEYYHIFYELPELAPKSFSAYSRMKNAQTKNFLKLKDQAIKHGISIS</sequence>
<evidence type="ECO:0000313" key="2">
    <source>
        <dbReference type="EMBL" id="RGN07030.1"/>
    </source>
</evidence>
<accession>A0A173XLK5</accession>
<dbReference type="EMBL" id="QSUB01000001">
    <property type="protein sequence ID" value="RGN07030.1"/>
    <property type="molecule type" value="Genomic_DNA"/>
</dbReference>
<reference evidence="1 3" key="1">
    <citation type="submission" date="2015-09" db="EMBL/GenBank/DDBJ databases">
        <authorList>
            <consortium name="Pathogen Informatics"/>
        </authorList>
    </citation>
    <scope>NUCLEOTIDE SEQUENCE [LARGE SCALE GENOMIC DNA]</scope>
    <source>
        <strain evidence="1 3">2789STDY5608837</strain>
    </source>
</reference>
<evidence type="ECO:0000313" key="3">
    <source>
        <dbReference type="Proteomes" id="UP000095409"/>
    </source>
</evidence>
<proteinExistence type="predicted"/>
<dbReference type="Proteomes" id="UP000261222">
    <property type="component" value="Unassembled WGS sequence"/>
</dbReference>
<reference evidence="2 4" key="2">
    <citation type="submission" date="2018-08" db="EMBL/GenBank/DDBJ databases">
        <title>A genome reference for cultivated species of the human gut microbiota.</title>
        <authorList>
            <person name="Zou Y."/>
            <person name="Xue W."/>
            <person name="Luo G."/>
        </authorList>
    </citation>
    <scope>NUCLEOTIDE SEQUENCE [LARGE SCALE GENOMIC DNA]</scope>
    <source>
        <strain evidence="2 4">OM06-11AA</strain>
    </source>
</reference>
<organism evidence="1 3">
    <name type="scientific">Blautia obeum</name>
    <dbReference type="NCBI Taxonomy" id="40520"/>
    <lineage>
        <taxon>Bacteria</taxon>
        <taxon>Bacillati</taxon>
        <taxon>Bacillota</taxon>
        <taxon>Clostridia</taxon>
        <taxon>Lachnospirales</taxon>
        <taxon>Lachnospiraceae</taxon>
        <taxon>Blautia</taxon>
    </lineage>
</organism>
<dbReference type="EMBL" id="CYZD01000001">
    <property type="protein sequence ID" value="CUN51288.1"/>
    <property type="molecule type" value="Genomic_DNA"/>
</dbReference>
<evidence type="ECO:0000313" key="4">
    <source>
        <dbReference type="Proteomes" id="UP000261222"/>
    </source>
</evidence>
<evidence type="ECO:0000313" key="1">
    <source>
        <dbReference type="EMBL" id="CUN51288.1"/>
    </source>
</evidence>
<dbReference type="RefSeq" id="WP_005427367.1">
    <property type="nucleotide sequence ID" value="NZ_CYZD01000001.1"/>
</dbReference>
<name>A0A173XLK5_9FIRM</name>